<evidence type="ECO:0000313" key="4">
    <source>
        <dbReference type="Proteomes" id="UP000294933"/>
    </source>
</evidence>
<evidence type="ECO:0000256" key="2">
    <source>
        <dbReference type="PIRSR" id="PIRSR602401-1"/>
    </source>
</evidence>
<evidence type="ECO:0000256" key="1">
    <source>
        <dbReference type="ARBA" id="ARBA00005179"/>
    </source>
</evidence>
<dbReference type="InterPro" id="IPR050121">
    <property type="entry name" value="Cytochrome_P450_monoxygenase"/>
</dbReference>
<accession>A0A4Y7QM95</accession>
<name>A0A4Y7QM95_9AGAM</name>
<proteinExistence type="predicted"/>
<dbReference type="GO" id="GO:0016705">
    <property type="term" value="F:oxidoreductase activity, acting on paired donors, with incorporation or reduction of molecular oxygen"/>
    <property type="evidence" value="ECO:0007669"/>
    <property type="project" value="InterPro"/>
</dbReference>
<dbReference type="InterPro" id="IPR001128">
    <property type="entry name" value="Cyt_P450"/>
</dbReference>
<dbReference type="PANTHER" id="PTHR24305">
    <property type="entry name" value="CYTOCHROME P450"/>
    <property type="match status" value="1"/>
</dbReference>
<dbReference type="SUPFAM" id="SSF48264">
    <property type="entry name" value="Cytochrome P450"/>
    <property type="match status" value="1"/>
</dbReference>
<dbReference type="AlphaFoldDB" id="A0A4Y7QM95"/>
<dbReference type="Proteomes" id="UP000294933">
    <property type="component" value="Unassembled WGS sequence"/>
</dbReference>
<dbReference type="PANTHER" id="PTHR24305:SF218">
    <property type="entry name" value="P450, PUTATIVE (EUROFUNG)-RELATED"/>
    <property type="match status" value="1"/>
</dbReference>
<comment type="cofactor">
    <cofactor evidence="2">
        <name>heme</name>
        <dbReference type="ChEBI" id="CHEBI:30413"/>
    </cofactor>
</comment>
<dbReference type="GO" id="GO:0005506">
    <property type="term" value="F:iron ion binding"/>
    <property type="evidence" value="ECO:0007669"/>
    <property type="project" value="InterPro"/>
</dbReference>
<comment type="pathway">
    <text evidence="1">Secondary metabolite biosynthesis.</text>
</comment>
<keyword evidence="2" id="KW-0349">Heme</keyword>
<dbReference type="InterPro" id="IPR002401">
    <property type="entry name" value="Cyt_P450_E_grp-I"/>
</dbReference>
<gene>
    <name evidence="3" type="ORF">BD410DRAFT_812190</name>
</gene>
<protein>
    <submittedName>
        <fullName evidence="3">Cytochrome P450</fullName>
    </submittedName>
</protein>
<dbReference type="Gene3D" id="1.10.630.10">
    <property type="entry name" value="Cytochrome P450"/>
    <property type="match status" value="1"/>
</dbReference>
<sequence>MADGQVVSATLFSPLRKIPGPKLAGITDLWMLFQVLRGRGSIEIDRCFREYGDIVRIGPSSVVVRKPEDYTEIYVGHKYRKDARMAKLRIFGIENVISAVDPGVHRHLRKLTNPLFTSESVKALQRPLQELLDDLFVHIDQSSRRQESANMWNLYRLLAFDFLGQAAFGNSFAALRKGTEMALMHDMDKFFRLLTIKTGLPSWVYDMTCCIPVSKWQDIVHSETRLMTLDNEIDRKGMPLSESFLCSTILIFLIAGTDTTSTSLAWITWALARYPQIYKRLRKELEVAIPDADILPDYTSLRRLPYLSAVIKEGLRRWPPASLYLPRIAPPGGAVHCGCFIPESTSIGCSPYAMHRNENIFPDPDKYEPERWLEESNGIYTLKSSSEMMSSYMAWSTGVRSCQGQPLAEMELYCVIAALTRRYEFYPDPETTDDSMREFETLLLQPISHSLKIKFEQKF</sequence>
<dbReference type="InterPro" id="IPR036396">
    <property type="entry name" value="Cyt_P450_sf"/>
</dbReference>
<feature type="binding site" description="axial binding residue" evidence="2">
    <location>
        <position position="402"/>
    </location>
    <ligand>
        <name>heme</name>
        <dbReference type="ChEBI" id="CHEBI:30413"/>
    </ligand>
    <ligandPart>
        <name>Fe</name>
        <dbReference type="ChEBI" id="CHEBI:18248"/>
    </ligandPart>
</feature>
<keyword evidence="4" id="KW-1185">Reference proteome</keyword>
<dbReference type="EMBL" id="ML170158">
    <property type="protein sequence ID" value="TDL28182.1"/>
    <property type="molecule type" value="Genomic_DNA"/>
</dbReference>
<keyword evidence="2" id="KW-0479">Metal-binding</keyword>
<keyword evidence="2" id="KW-0408">Iron</keyword>
<reference evidence="3 4" key="1">
    <citation type="submission" date="2018-06" db="EMBL/GenBank/DDBJ databases">
        <title>A transcriptomic atlas of mushroom development highlights an independent origin of complex multicellularity.</title>
        <authorList>
            <consortium name="DOE Joint Genome Institute"/>
            <person name="Krizsan K."/>
            <person name="Almasi E."/>
            <person name="Merenyi Z."/>
            <person name="Sahu N."/>
            <person name="Viragh M."/>
            <person name="Koszo T."/>
            <person name="Mondo S."/>
            <person name="Kiss B."/>
            <person name="Balint B."/>
            <person name="Kues U."/>
            <person name="Barry K."/>
            <person name="Hegedus J.C."/>
            <person name="Henrissat B."/>
            <person name="Johnson J."/>
            <person name="Lipzen A."/>
            <person name="Ohm R."/>
            <person name="Nagy I."/>
            <person name="Pangilinan J."/>
            <person name="Yan J."/>
            <person name="Xiong Y."/>
            <person name="Grigoriev I.V."/>
            <person name="Hibbett D.S."/>
            <person name="Nagy L.G."/>
        </authorList>
    </citation>
    <scope>NUCLEOTIDE SEQUENCE [LARGE SCALE GENOMIC DNA]</scope>
    <source>
        <strain evidence="3 4">SZMC22713</strain>
    </source>
</reference>
<dbReference type="VEuPathDB" id="FungiDB:BD410DRAFT_812190"/>
<dbReference type="GO" id="GO:0004497">
    <property type="term" value="F:monooxygenase activity"/>
    <property type="evidence" value="ECO:0007669"/>
    <property type="project" value="InterPro"/>
</dbReference>
<dbReference type="Pfam" id="PF00067">
    <property type="entry name" value="p450"/>
    <property type="match status" value="2"/>
</dbReference>
<dbReference type="PRINTS" id="PR00463">
    <property type="entry name" value="EP450I"/>
</dbReference>
<dbReference type="STRING" id="50990.A0A4Y7QM95"/>
<dbReference type="OrthoDB" id="1470350at2759"/>
<dbReference type="GO" id="GO:0020037">
    <property type="term" value="F:heme binding"/>
    <property type="evidence" value="ECO:0007669"/>
    <property type="project" value="InterPro"/>
</dbReference>
<dbReference type="PRINTS" id="PR00385">
    <property type="entry name" value="P450"/>
</dbReference>
<organism evidence="3 4">
    <name type="scientific">Rickenella mellea</name>
    <dbReference type="NCBI Taxonomy" id="50990"/>
    <lineage>
        <taxon>Eukaryota</taxon>
        <taxon>Fungi</taxon>
        <taxon>Dikarya</taxon>
        <taxon>Basidiomycota</taxon>
        <taxon>Agaricomycotina</taxon>
        <taxon>Agaricomycetes</taxon>
        <taxon>Hymenochaetales</taxon>
        <taxon>Rickenellaceae</taxon>
        <taxon>Rickenella</taxon>
    </lineage>
</organism>
<evidence type="ECO:0000313" key="3">
    <source>
        <dbReference type="EMBL" id="TDL28182.1"/>
    </source>
</evidence>